<dbReference type="PANTHER" id="PTHR32089">
    <property type="entry name" value="METHYL-ACCEPTING CHEMOTAXIS PROTEIN MCPB"/>
    <property type="match status" value="1"/>
</dbReference>
<evidence type="ECO:0000256" key="3">
    <source>
        <dbReference type="SAM" id="Phobius"/>
    </source>
</evidence>
<keyword evidence="3" id="KW-1133">Transmembrane helix</keyword>
<reference evidence="5 6" key="1">
    <citation type="submission" date="2016-10" db="EMBL/GenBank/DDBJ databases">
        <authorList>
            <person name="de Groot N.N."/>
        </authorList>
    </citation>
    <scope>NUCLEOTIDE SEQUENCE [LARGE SCALE GENOMIC DNA]</scope>
    <source>
        <strain evidence="5 6">DSM 1283</strain>
    </source>
</reference>
<dbReference type="InterPro" id="IPR004089">
    <property type="entry name" value="MCPsignal_dom"/>
</dbReference>
<protein>
    <submittedName>
        <fullName evidence="5">Methyl-accepting chemotaxis protein</fullName>
    </submittedName>
</protein>
<dbReference type="AlphaFoldDB" id="A0A1I5F5E8"/>
<evidence type="ECO:0000313" key="6">
    <source>
        <dbReference type="Proteomes" id="UP000198806"/>
    </source>
</evidence>
<proteinExistence type="predicted"/>
<feature type="domain" description="Methyl-accepting transducer" evidence="4">
    <location>
        <begin position="131"/>
        <end position="367"/>
    </location>
</feature>
<gene>
    <name evidence="5" type="ORF">SAMN04489757_11245</name>
</gene>
<dbReference type="EMBL" id="FOWD01000012">
    <property type="protein sequence ID" value="SFO18913.1"/>
    <property type="molecule type" value="Genomic_DNA"/>
</dbReference>
<dbReference type="STRING" id="1527.SAMN04489757_11245"/>
<keyword evidence="6" id="KW-1185">Reference proteome</keyword>
<name>A0A1I5F5E8_9FIRM</name>
<dbReference type="PANTHER" id="PTHR32089:SF112">
    <property type="entry name" value="LYSOZYME-LIKE PROTEIN-RELATED"/>
    <property type="match status" value="1"/>
</dbReference>
<evidence type="ECO:0000259" key="4">
    <source>
        <dbReference type="PROSITE" id="PS50111"/>
    </source>
</evidence>
<dbReference type="Gene3D" id="1.10.287.950">
    <property type="entry name" value="Methyl-accepting chemotaxis protein"/>
    <property type="match status" value="1"/>
</dbReference>
<feature type="transmembrane region" description="Helical" evidence="3">
    <location>
        <begin position="35"/>
        <end position="57"/>
    </location>
</feature>
<dbReference type="SMART" id="SM00283">
    <property type="entry name" value="MA"/>
    <property type="match status" value="1"/>
</dbReference>
<evidence type="ECO:0000256" key="1">
    <source>
        <dbReference type="ARBA" id="ARBA00023224"/>
    </source>
</evidence>
<dbReference type="Proteomes" id="UP000198806">
    <property type="component" value="Unassembled WGS sequence"/>
</dbReference>
<dbReference type="GO" id="GO:0016020">
    <property type="term" value="C:membrane"/>
    <property type="evidence" value="ECO:0007669"/>
    <property type="project" value="InterPro"/>
</dbReference>
<accession>A0A1I5F5E8</accession>
<dbReference type="Pfam" id="PF00015">
    <property type="entry name" value="MCPsignal"/>
    <property type="match status" value="1"/>
</dbReference>
<sequence>MKTKLNLKHIMLLTALNTIIYAAVAAVAEKKGLSFLVTVFLFLCISLLITSFIVTICNREVYLLLNEIKRNLNQFNEGNFNSQIKFRSKQRDLREIIEQFENLRIIINNWIYELLHSAVSIEISADRIKDTTDKTTDGMTDLNKQLIYINQLFEETTNMIMEVASSTTQLVVNEKSIAGNSESAVTRVQYANDTASLGGTAISEVSETMTEVKNNIMSTYNIIENLEQSSSEIGTITATIKTISEQTNMLALNAAIESARAGEHGKGFSVVADEVRKLSEETRDAAEKINILICNVQSEVVRAVDSMKQVIDDVNNGVNVTEKAKKNLEDIMNTVQGAVLLIEDISKDVANHTQGTDLISQSADDVAQKSISGKESAEEMAEIMDVQLKNNVLNTERTEKLLEVAHNLKDIMKKFDTAIGEQMLEVNMQIARLLEKKNLSNEDLIQLTKETGLTEIHIIDENGVVIKSSSYKNIGYKFSSQKGTQTYDFIRILNDPSIKVNQEAAFRDEDSTLFKYTGVSMTDKKGIVQCGLNAAQMIHFKGLDYKLA</sequence>
<keyword evidence="3" id="KW-0472">Membrane</keyword>
<dbReference type="GO" id="GO:0007165">
    <property type="term" value="P:signal transduction"/>
    <property type="evidence" value="ECO:0007669"/>
    <property type="project" value="UniProtKB-KW"/>
</dbReference>
<dbReference type="PROSITE" id="PS50111">
    <property type="entry name" value="CHEMOTAXIS_TRANSDUC_2"/>
    <property type="match status" value="1"/>
</dbReference>
<keyword evidence="3" id="KW-0812">Transmembrane</keyword>
<dbReference type="CDD" id="cd11386">
    <property type="entry name" value="MCP_signal"/>
    <property type="match status" value="1"/>
</dbReference>
<evidence type="ECO:0000313" key="5">
    <source>
        <dbReference type="EMBL" id="SFO18913.1"/>
    </source>
</evidence>
<dbReference type="SUPFAM" id="SSF58104">
    <property type="entry name" value="Methyl-accepting chemotaxis protein (MCP) signaling domain"/>
    <property type="match status" value="1"/>
</dbReference>
<keyword evidence="1 2" id="KW-0807">Transducer</keyword>
<dbReference type="RefSeq" id="WP_091686127.1">
    <property type="nucleotide sequence ID" value="NZ_BAABFM010000014.1"/>
</dbReference>
<organism evidence="5 6">
    <name type="scientific">Anaerocolumna aminovalerica</name>
    <dbReference type="NCBI Taxonomy" id="1527"/>
    <lineage>
        <taxon>Bacteria</taxon>
        <taxon>Bacillati</taxon>
        <taxon>Bacillota</taxon>
        <taxon>Clostridia</taxon>
        <taxon>Lachnospirales</taxon>
        <taxon>Lachnospiraceae</taxon>
        <taxon>Anaerocolumna</taxon>
    </lineage>
</organism>
<evidence type="ECO:0000256" key="2">
    <source>
        <dbReference type="PROSITE-ProRule" id="PRU00284"/>
    </source>
</evidence>
<dbReference type="OrthoDB" id="9816519at2"/>